<dbReference type="SMART" id="SM00347">
    <property type="entry name" value="HTH_MARR"/>
    <property type="match status" value="1"/>
</dbReference>
<dbReference type="InterPro" id="IPR000835">
    <property type="entry name" value="HTH_MarR-typ"/>
</dbReference>
<keyword evidence="3" id="KW-1185">Reference proteome</keyword>
<dbReference type="PANTHER" id="PTHR33164">
    <property type="entry name" value="TRANSCRIPTIONAL REGULATOR, MARR FAMILY"/>
    <property type="match status" value="1"/>
</dbReference>
<dbReference type="InterPro" id="IPR036390">
    <property type="entry name" value="WH_DNA-bd_sf"/>
</dbReference>
<protein>
    <submittedName>
        <fullName evidence="2">Putative HTH-type transcriptional regulator YcgE</fullName>
    </submittedName>
</protein>
<dbReference type="InterPro" id="IPR036388">
    <property type="entry name" value="WH-like_DNA-bd_sf"/>
</dbReference>
<organism evidence="2 3">
    <name type="scientific">Actinocatenispora rupis</name>
    <dbReference type="NCBI Taxonomy" id="519421"/>
    <lineage>
        <taxon>Bacteria</taxon>
        <taxon>Bacillati</taxon>
        <taxon>Actinomycetota</taxon>
        <taxon>Actinomycetes</taxon>
        <taxon>Micromonosporales</taxon>
        <taxon>Micromonosporaceae</taxon>
        <taxon>Actinocatenispora</taxon>
    </lineage>
</organism>
<dbReference type="Gene3D" id="1.10.10.10">
    <property type="entry name" value="Winged helix-like DNA-binding domain superfamily/Winged helix DNA-binding domain"/>
    <property type="match status" value="1"/>
</dbReference>
<dbReference type="Proteomes" id="UP000612808">
    <property type="component" value="Unassembled WGS sequence"/>
</dbReference>
<sequence>MMSQGRRKQLYAELNDAMRESASRAVLMHQTIADRFGLNSTDLKTLDLARDEQVLTAGRLATLTGMSTSAITAVLDRLERRGLVERRRDPADRRKVVIVATGTHVERAQRIFAGLGAEVERVLDEYDEDRLAAFVSIIRRLNEVSREYTERLSDEAESDAG</sequence>
<dbReference type="Pfam" id="PF01047">
    <property type="entry name" value="MarR"/>
    <property type="match status" value="1"/>
</dbReference>
<reference evidence="2" key="1">
    <citation type="submission" date="2021-01" db="EMBL/GenBank/DDBJ databases">
        <title>Whole genome shotgun sequence of Actinocatenispora rupis NBRC 107355.</title>
        <authorList>
            <person name="Komaki H."/>
            <person name="Tamura T."/>
        </authorList>
    </citation>
    <scope>NUCLEOTIDE SEQUENCE</scope>
    <source>
        <strain evidence="2">NBRC 107355</strain>
    </source>
</reference>
<comment type="caution">
    <text evidence="2">The sequence shown here is derived from an EMBL/GenBank/DDBJ whole genome shotgun (WGS) entry which is preliminary data.</text>
</comment>
<dbReference type="PANTHER" id="PTHR33164:SF106">
    <property type="entry name" value="TRANSCRIPTIONAL REGULATORY PROTEIN"/>
    <property type="match status" value="1"/>
</dbReference>
<dbReference type="EMBL" id="BOMB01000040">
    <property type="protein sequence ID" value="GID15226.1"/>
    <property type="molecule type" value="Genomic_DNA"/>
</dbReference>
<evidence type="ECO:0000313" key="3">
    <source>
        <dbReference type="Proteomes" id="UP000612808"/>
    </source>
</evidence>
<dbReference type="InterPro" id="IPR039422">
    <property type="entry name" value="MarR/SlyA-like"/>
</dbReference>
<dbReference type="SUPFAM" id="SSF46785">
    <property type="entry name" value="Winged helix' DNA-binding domain"/>
    <property type="match status" value="1"/>
</dbReference>
<dbReference type="PROSITE" id="PS50995">
    <property type="entry name" value="HTH_MARR_2"/>
    <property type="match status" value="1"/>
</dbReference>
<gene>
    <name evidence="2" type="primary">ycgE</name>
    <name evidence="2" type="ORF">Aru02nite_61150</name>
</gene>
<dbReference type="GO" id="GO:0003700">
    <property type="term" value="F:DNA-binding transcription factor activity"/>
    <property type="evidence" value="ECO:0007669"/>
    <property type="project" value="InterPro"/>
</dbReference>
<proteinExistence type="predicted"/>
<feature type="domain" description="HTH marR-type" evidence="1">
    <location>
        <begin position="7"/>
        <end position="143"/>
    </location>
</feature>
<name>A0A8J3JBA3_9ACTN</name>
<dbReference type="GO" id="GO:0006950">
    <property type="term" value="P:response to stress"/>
    <property type="evidence" value="ECO:0007669"/>
    <property type="project" value="TreeGrafter"/>
</dbReference>
<evidence type="ECO:0000313" key="2">
    <source>
        <dbReference type="EMBL" id="GID15226.1"/>
    </source>
</evidence>
<evidence type="ECO:0000259" key="1">
    <source>
        <dbReference type="PROSITE" id="PS50995"/>
    </source>
</evidence>
<dbReference type="AlphaFoldDB" id="A0A8J3JBA3"/>
<accession>A0A8J3JBA3</accession>